<gene>
    <name evidence="2" type="ORF">DPMN_128981</name>
</gene>
<organism evidence="2 3">
    <name type="scientific">Dreissena polymorpha</name>
    <name type="common">Zebra mussel</name>
    <name type="synonym">Mytilus polymorpha</name>
    <dbReference type="NCBI Taxonomy" id="45954"/>
    <lineage>
        <taxon>Eukaryota</taxon>
        <taxon>Metazoa</taxon>
        <taxon>Spiralia</taxon>
        <taxon>Lophotrochozoa</taxon>
        <taxon>Mollusca</taxon>
        <taxon>Bivalvia</taxon>
        <taxon>Autobranchia</taxon>
        <taxon>Heteroconchia</taxon>
        <taxon>Euheterodonta</taxon>
        <taxon>Imparidentia</taxon>
        <taxon>Neoheterodontei</taxon>
        <taxon>Myida</taxon>
        <taxon>Dreissenoidea</taxon>
        <taxon>Dreissenidae</taxon>
        <taxon>Dreissena</taxon>
    </lineage>
</organism>
<dbReference type="EMBL" id="JAIWYP010000005">
    <property type="protein sequence ID" value="KAH3827052.1"/>
    <property type="molecule type" value="Genomic_DNA"/>
</dbReference>
<evidence type="ECO:0000256" key="1">
    <source>
        <dbReference type="SAM" id="MobiDB-lite"/>
    </source>
</evidence>
<accession>A0A9D4H298</accession>
<name>A0A9D4H298_DREPO</name>
<feature type="compositionally biased region" description="Polar residues" evidence="1">
    <location>
        <begin position="117"/>
        <end position="128"/>
    </location>
</feature>
<feature type="region of interest" description="Disordered" evidence="1">
    <location>
        <begin position="94"/>
        <end position="128"/>
    </location>
</feature>
<evidence type="ECO:0000313" key="3">
    <source>
        <dbReference type="Proteomes" id="UP000828390"/>
    </source>
</evidence>
<evidence type="ECO:0000313" key="2">
    <source>
        <dbReference type="EMBL" id="KAH3827052.1"/>
    </source>
</evidence>
<keyword evidence="3" id="KW-1185">Reference proteome</keyword>
<sequence>MITYHRLTYYENPSMLDKVQEAQPLFYNTAVVVVFFKWRTTIRCTRLKERALPLLLGLWRLQGSQNGLIKHILESFLQIQTSVTCTEETRYSAQLPRYGSRHKSAGRSDGQPDGRTTPKQYPSASGGG</sequence>
<dbReference type="Proteomes" id="UP000828390">
    <property type="component" value="Unassembled WGS sequence"/>
</dbReference>
<reference evidence="2" key="2">
    <citation type="submission" date="2020-11" db="EMBL/GenBank/DDBJ databases">
        <authorList>
            <person name="McCartney M.A."/>
            <person name="Auch B."/>
            <person name="Kono T."/>
            <person name="Mallez S."/>
            <person name="Becker A."/>
            <person name="Gohl D.M."/>
            <person name="Silverstein K.A.T."/>
            <person name="Koren S."/>
            <person name="Bechman K.B."/>
            <person name="Herman A."/>
            <person name="Abrahante J.E."/>
            <person name="Garbe J."/>
        </authorList>
    </citation>
    <scope>NUCLEOTIDE SEQUENCE</scope>
    <source>
        <strain evidence="2">Duluth1</strain>
        <tissue evidence="2">Whole animal</tissue>
    </source>
</reference>
<comment type="caution">
    <text evidence="2">The sequence shown here is derived from an EMBL/GenBank/DDBJ whole genome shotgun (WGS) entry which is preliminary data.</text>
</comment>
<reference evidence="2" key="1">
    <citation type="journal article" date="2019" name="bioRxiv">
        <title>The Genome of the Zebra Mussel, Dreissena polymorpha: A Resource for Invasive Species Research.</title>
        <authorList>
            <person name="McCartney M.A."/>
            <person name="Auch B."/>
            <person name="Kono T."/>
            <person name="Mallez S."/>
            <person name="Zhang Y."/>
            <person name="Obille A."/>
            <person name="Becker A."/>
            <person name="Abrahante J.E."/>
            <person name="Garbe J."/>
            <person name="Badalamenti J.P."/>
            <person name="Herman A."/>
            <person name="Mangelson H."/>
            <person name="Liachko I."/>
            <person name="Sullivan S."/>
            <person name="Sone E.D."/>
            <person name="Koren S."/>
            <person name="Silverstein K.A.T."/>
            <person name="Beckman K.B."/>
            <person name="Gohl D.M."/>
        </authorList>
    </citation>
    <scope>NUCLEOTIDE SEQUENCE</scope>
    <source>
        <strain evidence="2">Duluth1</strain>
        <tissue evidence="2">Whole animal</tissue>
    </source>
</reference>
<protein>
    <submittedName>
        <fullName evidence="2">Uncharacterized protein</fullName>
    </submittedName>
</protein>
<proteinExistence type="predicted"/>
<dbReference type="AlphaFoldDB" id="A0A9D4H298"/>